<evidence type="ECO:0000313" key="3">
    <source>
        <dbReference type="EMBL" id="NMX24728.1"/>
    </source>
</evidence>
<feature type="compositionally biased region" description="Polar residues" evidence="1">
    <location>
        <begin position="150"/>
        <end position="164"/>
    </location>
</feature>
<protein>
    <recommendedName>
        <fullName evidence="2">Glucan-binding protein C/Surface antigen I/II V-domain domain-containing protein</fullName>
    </recommendedName>
</protein>
<evidence type="ECO:0000259" key="2">
    <source>
        <dbReference type="Pfam" id="PF08363"/>
    </source>
</evidence>
<dbReference type="InterPro" id="IPR036234">
    <property type="entry name" value="SA_I/II_PAC_V_sf"/>
</dbReference>
<evidence type="ECO:0000256" key="1">
    <source>
        <dbReference type="SAM" id="MobiDB-lite"/>
    </source>
</evidence>
<proteinExistence type="predicted"/>
<feature type="domain" description="Glucan-binding protein C/Surface antigen I/II V-domain" evidence="2">
    <location>
        <begin position="2"/>
        <end position="104"/>
    </location>
</feature>
<dbReference type="InterPro" id="IPR013574">
    <property type="entry name" value="Glucan-bd_C/Surface_Ag-I/II_V"/>
</dbReference>
<dbReference type="AlphaFoldDB" id="A0A7Y0VBH9"/>
<dbReference type="SUPFAM" id="SSF74914">
    <property type="entry name" value="V-region of surface antigen I/II (SA I/II, PAC)"/>
    <property type="match status" value="1"/>
</dbReference>
<name>A0A7Y0VBH9_STRSA</name>
<reference evidence="3" key="1">
    <citation type="submission" date="2020-04" db="EMBL/GenBank/DDBJ databases">
        <authorList>
            <person name="Chakraborty B."/>
            <person name="Walker A.R."/>
            <person name="Burne R.A."/>
        </authorList>
    </citation>
    <scope>NUCLEOTIDE SEQUENCE [LARGE SCALE GENOMIC DNA]</scope>
    <source>
        <strain evidence="3">BCA8</strain>
    </source>
</reference>
<feature type="region of interest" description="Disordered" evidence="1">
    <location>
        <begin position="112"/>
        <end position="183"/>
    </location>
</feature>
<organism evidence="3">
    <name type="scientific">Streptococcus sanguinis</name>
    <dbReference type="NCBI Taxonomy" id="1305"/>
    <lineage>
        <taxon>Bacteria</taxon>
        <taxon>Bacillati</taxon>
        <taxon>Bacillota</taxon>
        <taxon>Bacilli</taxon>
        <taxon>Lactobacillales</taxon>
        <taxon>Streptococcaceae</taxon>
        <taxon>Streptococcus</taxon>
    </lineage>
</organism>
<feature type="compositionally biased region" description="Basic residues" evidence="1">
    <location>
        <begin position="165"/>
        <end position="183"/>
    </location>
</feature>
<dbReference type="Pfam" id="PF08363">
    <property type="entry name" value="GbpC"/>
    <property type="match status" value="1"/>
</dbReference>
<dbReference type="EMBL" id="JABBCN010000002">
    <property type="protein sequence ID" value="NMX24728.1"/>
    <property type="molecule type" value="Genomic_DNA"/>
</dbReference>
<gene>
    <name evidence="3" type="ORF">HGP05_05040</name>
</gene>
<comment type="caution">
    <text evidence="3">The sequence shown here is derived from an EMBL/GenBank/DDBJ whole genome shotgun (WGS) entry which is preliminary data.</text>
</comment>
<sequence length="183" mass="20330">MSGSSIGEKNGMIYATETLNFRQGQGGARWTMYTRANEPGSGWDTSDAPNSWYGAGAISMSGPNNYVTVGATSATNVMPVAEMPKVPGRDNTEGKKPNIWYSLNGKIRAVNVPKITKEKPTPPVAPTEPQAPTYEEEKPLEPAPVVPTYEKSQLHQLRLQINRSRQNRKSQHMRQRNHRSQHQ</sequence>
<accession>A0A7Y0VBH9</accession>
<dbReference type="Gene3D" id="2.60.530.10">
    <property type="entry name" value="Major cell-surface adhesin PAc"/>
    <property type="match status" value="1"/>
</dbReference>